<dbReference type="AlphaFoldDB" id="A0A366RXH8"/>
<accession>A0A366RXH8</accession>
<dbReference type="RefSeq" id="XP_031017053.1">
    <property type="nucleotide sequence ID" value="XM_031158916.1"/>
</dbReference>
<comment type="caution">
    <text evidence="1">The sequence shown here is derived from an EMBL/GenBank/DDBJ whole genome shotgun (WGS) entry which is preliminary data.</text>
</comment>
<protein>
    <submittedName>
        <fullName evidence="1">Uncharacterized protein</fullName>
    </submittedName>
</protein>
<organism evidence="1 2">
    <name type="scientific">Fusarium coffeatum</name>
    <dbReference type="NCBI Taxonomy" id="231269"/>
    <lineage>
        <taxon>Eukaryota</taxon>
        <taxon>Fungi</taxon>
        <taxon>Dikarya</taxon>
        <taxon>Ascomycota</taxon>
        <taxon>Pezizomycotina</taxon>
        <taxon>Sordariomycetes</taxon>
        <taxon>Hypocreomycetidae</taxon>
        <taxon>Hypocreales</taxon>
        <taxon>Nectriaceae</taxon>
        <taxon>Fusarium</taxon>
        <taxon>Fusarium incarnatum-equiseti species complex</taxon>
    </lineage>
</organism>
<name>A0A366RXH8_9HYPO</name>
<dbReference type="EMBL" id="QKXC01000098">
    <property type="protein sequence ID" value="RBR21779.1"/>
    <property type="molecule type" value="Genomic_DNA"/>
</dbReference>
<keyword evidence="2" id="KW-1185">Reference proteome</keyword>
<dbReference type="Proteomes" id="UP000253153">
    <property type="component" value="Unassembled WGS sequence"/>
</dbReference>
<proteinExistence type="predicted"/>
<evidence type="ECO:0000313" key="1">
    <source>
        <dbReference type="EMBL" id="RBR21779.1"/>
    </source>
</evidence>
<dbReference type="OrthoDB" id="4978615at2759"/>
<dbReference type="GeneID" id="41994212"/>
<evidence type="ECO:0000313" key="2">
    <source>
        <dbReference type="Proteomes" id="UP000253153"/>
    </source>
</evidence>
<reference evidence="1 2" key="1">
    <citation type="submission" date="2018-06" db="EMBL/GenBank/DDBJ databases">
        <title>Fusarium incarnatum-equiseti species complex species 28.</title>
        <authorList>
            <person name="Gardiner D.M."/>
        </authorList>
    </citation>
    <scope>NUCLEOTIDE SEQUENCE [LARGE SCALE GENOMIC DNA]</scope>
    <source>
        <strain evidence="1 2">FIESC_28</strain>
    </source>
</reference>
<sequence length="117" mass="13515">MPNTQTTIRKDHKKWKCQNKVNDQICGKISDITETMCECRIRRKPDTEALAEDDSVIGEMYKLDDDLTEHWKYFSPEKISGAIKDTLYSLPSINSTVIIPSRIASHRITHLDHRAID</sequence>
<gene>
    <name evidence="1" type="ORF">FIESC28_04769</name>
</gene>